<evidence type="ECO:0000313" key="2">
    <source>
        <dbReference type="Proteomes" id="UP000234681"/>
    </source>
</evidence>
<organism evidence="1 2">
    <name type="scientific">Rattus norvegicus</name>
    <name type="common">Rat</name>
    <dbReference type="NCBI Taxonomy" id="10116"/>
    <lineage>
        <taxon>Eukaryota</taxon>
        <taxon>Metazoa</taxon>
        <taxon>Chordata</taxon>
        <taxon>Craniata</taxon>
        <taxon>Vertebrata</taxon>
        <taxon>Euteleostomi</taxon>
        <taxon>Mammalia</taxon>
        <taxon>Eutheria</taxon>
        <taxon>Euarchontoglires</taxon>
        <taxon>Glires</taxon>
        <taxon>Rodentia</taxon>
        <taxon>Myomorpha</taxon>
        <taxon>Muroidea</taxon>
        <taxon>Muridae</taxon>
        <taxon>Murinae</taxon>
        <taxon>Rattus</taxon>
    </lineage>
</organism>
<reference evidence="1 2" key="1">
    <citation type="submission" date="2005-09" db="EMBL/GenBank/DDBJ databases">
        <authorList>
            <person name="Mural R.J."/>
            <person name="Li P.W."/>
            <person name="Adams M.D."/>
            <person name="Amanatides P.G."/>
            <person name="Baden-Tillson H."/>
            <person name="Barnstead M."/>
            <person name="Chin S.H."/>
            <person name="Dew I."/>
            <person name="Evans C.A."/>
            <person name="Ferriera S."/>
            <person name="Flanigan M."/>
            <person name="Fosler C."/>
            <person name="Glodek A."/>
            <person name="Gu Z."/>
            <person name="Holt R.A."/>
            <person name="Jennings D."/>
            <person name="Kraft C.L."/>
            <person name="Lu F."/>
            <person name="Nguyen T."/>
            <person name="Nusskern D.R."/>
            <person name="Pfannkoch C.M."/>
            <person name="Sitter C."/>
            <person name="Sutton G.G."/>
            <person name="Venter J.C."/>
            <person name="Wang Z."/>
            <person name="Woodage T."/>
            <person name="Zheng X.H."/>
            <person name="Zhong F."/>
        </authorList>
    </citation>
    <scope>NUCLEOTIDE SEQUENCE [LARGE SCALE GENOMIC DNA]</scope>
    <source>
        <strain>BN</strain>
        <strain evidence="2">Sprague-Dawley</strain>
    </source>
</reference>
<evidence type="ECO:0000313" key="1">
    <source>
        <dbReference type="EMBL" id="EDL82873.1"/>
    </source>
</evidence>
<dbReference type="Proteomes" id="UP000234681">
    <property type="component" value="Chromosome 18"/>
</dbReference>
<proteinExistence type="predicted"/>
<dbReference type="EMBL" id="CH474095">
    <property type="protein sequence ID" value="EDL82873.1"/>
    <property type="molecule type" value="Genomic_DNA"/>
</dbReference>
<dbReference type="AlphaFoldDB" id="A6KRH2"/>
<sequence>MQNSRQSVPGSWIQRGGDIREWGFATLVKTMGSLLSSHRCLW</sequence>
<gene>
    <name evidence="1" type="ORF">rCG_41685</name>
</gene>
<accession>A6KRH2</accession>
<name>A6KRH2_RAT</name>
<protein>
    <submittedName>
        <fullName evidence="1">RCG41685</fullName>
    </submittedName>
</protein>